<keyword evidence="2" id="KW-0677">Repeat</keyword>
<dbReference type="Gene3D" id="2.130.10.10">
    <property type="entry name" value="YVTN repeat-like/Quinoprotein amine dehydrogenase"/>
    <property type="match status" value="1"/>
</dbReference>
<proteinExistence type="predicted"/>
<dbReference type="GO" id="GO:0043161">
    <property type="term" value="P:proteasome-mediated ubiquitin-dependent protein catabolic process"/>
    <property type="evidence" value="ECO:0007669"/>
    <property type="project" value="TreeGrafter"/>
</dbReference>
<dbReference type="Proteomes" id="UP001209540">
    <property type="component" value="Unassembled WGS sequence"/>
</dbReference>
<evidence type="ECO:0000256" key="4">
    <source>
        <dbReference type="SAM" id="MobiDB-lite"/>
    </source>
</evidence>
<dbReference type="GO" id="GO:0005737">
    <property type="term" value="C:cytoplasm"/>
    <property type="evidence" value="ECO:0007669"/>
    <property type="project" value="TreeGrafter"/>
</dbReference>
<dbReference type="SUPFAM" id="SSF81383">
    <property type="entry name" value="F-box domain"/>
    <property type="match status" value="1"/>
</dbReference>
<dbReference type="PROSITE" id="PS50294">
    <property type="entry name" value="WD_REPEATS_REGION"/>
    <property type="match status" value="3"/>
</dbReference>
<evidence type="ECO:0000313" key="6">
    <source>
        <dbReference type="EMBL" id="KAI9266931.1"/>
    </source>
</evidence>
<feature type="compositionally biased region" description="Polar residues" evidence="4">
    <location>
        <begin position="35"/>
        <end position="51"/>
    </location>
</feature>
<feature type="compositionally biased region" description="Low complexity" evidence="4">
    <location>
        <begin position="1"/>
        <end position="24"/>
    </location>
</feature>
<sequence>MGTNPSPLTTLQLTSPLPSPSATPGRPVIGADDQALSSHSGNNNNDPNLTTMEGGAGGGGVGNNNNNNKRNTICLQLPPVVSTNIDNDKFVQSHPNHKNHRSSLPPLVFNPPLTHGDALYPLANMPTPSMLRQLPFTMPGARGIFEEIDSSDGQIAVHVTGDIGQAVNQSPRKRPVSWFSKEEDWETNLRSSKRTETSVRTLGPRTKQDEENEEDKQHGHHYHHNHPLQMDISNNLNNNKNDDENDFQVPGNEQLFASSSSNMFPSNIQSPLLRTNDNTISTDTPTSPAVVTASTSYAIDNPEESPNSALPSPSLSPLSSGPQDIVWSQIDDDTNNSPEMIPLDKQQSPQPQQLNLSTTNTITTITTATEEAAVVPNSHHHDHQQNSSTLSTFSSPTSLATHMFDTYAQLPQNIQNYFLVHLLRRSPMSSLRLSNSAILQALRMDIIARLPTFLAHRILRFVDFTTLCRATTVSKTWHKLIDNNLGLWQEKFTEAGYVVTPDEAVKFFPTIATTSTNSSYNNEASAYKELYRRHYRMRLNWKYNRSKRLQLTGHPNNVVTCLQFDDDKIITGSDDRSVNIYDIKTGQLRRVLNGHEGGVWALQYVGNTLVTGSTDRTIRVWDIDTGRCRHVFGGHMSTVRCLTIVMPTRTRSGHMEPQRPMLVSGSRDTTLQVWMLPTYDQNEPQHQRRIRHSSVMPLHHTKSYPLEPMTADSDDPMVTEWNDISNSSSGPSTSSSSGDYPGAPYHVHTLTGHTMSVRDLAAHGNILASGSYDNTVRLWHLEMGQLRHVLVGHEQKVYSVVIDAKRNRCISGSMDSTVRIWSIVDGSCLHVLGGHTILVGLLGLTDNYLVSAAADQTLRVWSPDDGERQHVLIGHQGAITSFQHDEHKVVSGSEGGLKMWDIKTGKLQHDLIKNVSGVWRVAFDERRCVAAVKCADNITRLEVLDYGVDGLE</sequence>
<accession>A0AAD5PFN0</accession>
<dbReference type="GO" id="GO:0010992">
    <property type="term" value="P:ubiquitin recycling"/>
    <property type="evidence" value="ECO:0007669"/>
    <property type="project" value="TreeGrafter"/>
</dbReference>
<feature type="region of interest" description="Disordered" evidence="4">
    <location>
        <begin position="1"/>
        <end position="64"/>
    </location>
</feature>
<reference evidence="6" key="1">
    <citation type="journal article" date="2022" name="IScience">
        <title>Evolution of zygomycete secretomes and the origins of terrestrial fungal ecologies.</title>
        <authorList>
            <person name="Chang Y."/>
            <person name="Wang Y."/>
            <person name="Mondo S."/>
            <person name="Ahrendt S."/>
            <person name="Andreopoulos W."/>
            <person name="Barry K."/>
            <person name="Beard J."/>
            <person name="Benny G.L."/>
            <person name="Blankenship S."/>
            <person name="Bonito G."/>
            <person name="Cuomo C."/>
            <person name="Desiro A."/>
            <person name="Gervers K.A."/>
            <person name="Hundley H."/>
            <person name="Kuo A."/>
            <person name="LaButti K."/>
            <person name="Lang B.F."/>
            <person name="Lipzen A."/>
            <person name="O'Donnell K."/>
            <person name="Pangilinan J."/>
            <person name="Reynolds N."/>
            <person name="Sandor L."/>
            <person name="Smith M.E."/>
            <person name="Tsang A."/>
            <person name="Grigoriev I.V."/>
            <person name="Stajich J.E."/>
            <person name="Spatafora J.W."/>
        </authorList>
    </citation>
    <scope>NUCLEOTIDE SEQUENCE</scope>
    <source>
        <strain evidence="6">RSA 2281</strain>
    </source>
</reference>
<dbReference type="PANTHER" id="PTHR19849">
    <property type="entry name" value="PHOSPHOLIPASE A-2-ACTIVATING PROTEIN"/>
    <property type="match status" value="1"/>
</dbReference>
<feature type="region of interest" description="Disordered" evidence="4">
    <location>
        <begin position="182"/>
        <end position="353"/>
    </location>
</feature>
<gene>
    <name evidence="6" type="ORF">BDA99DRAFT_558953</name>
</gene>
<dbReference type="PRINTS" id="PR00320">
    <property type="entry name" value="GPROTEINBRPT"/>
</dbReference>
<feature type="region of interest" description="Disordered" evidence="4">
    <location>
        <begin position="709"/>
        <end position="745"/>
    </location>
</feature>
<feature type="repeat" description="WD" evidence="3">
    <location>
        <begin position="750"/>
        <end position="789"/>
    </location>
</feature>
<feature type="repeat" description="WD" evidence="3">
    <location>
        <begin position="551"/>
        <end position="591"/>
    </location>
</feature>
<dbReference type="InterPro" id="IPR015943">
    <property type="entry name" value="WD40/YVTN_repeat-like_dom_sf"/>
</dbReference>
<dbReference type="SMART" id="SM00256">
    <property type="entry name" value="FBOX"/>
    <property type="match status" value="1"/>
</dbReference>
<reference evidence="6" key="2">
    <citation type="submission" date="2023-02" db="EMBL/GenBank/DDBJ databases">
        <authorList>
            <consortium name="DOE Joint Genome Institute"/>
            <person name="Mondo S.J."/>
            <person name="Chang Y."/>
            <person name="Wang Y."/>
            <person name="Ahrendt S."/>
            <person name="Andreopoulos W."/>
            <person name="Barry K."/>
            <person name="Beard J."/>
            <person name="Benny G.L."/>
            <person name="Blankenship S."/>
            <person name="Bonito G."/>
            <person name="Cuomo C."/>
            <person name="Desiro A."/>
            <person name="Gervers K.A."/>
            <person name="Hundley H."/>
            <person name="Kuo A."/>
            <person name="LaButti K."/>
            <person name="Lang B.F."/>
            <person name="Lipzen A."/>
            <person name="O'Donnell K."/>
            <person name="Pangilinan J."/>
            <person name="Reynolds N."/>
            <person name="Sandor L."/>
            <person name="Smith M.W."/>
            <person name="Tsang A."/>
            <person name="Grigoriev I.V."/>
            <person name="Stajich J.E."/>
            <person name="Spatafora J.W."/>
        </authorList>
    </citation>
    <scope>NUCLEOTIDE SEQUENCE</scope>
    <source>
        <strain evidence="6">RSA 2281</strain>
    </source>
</reference>
<organism evidence="6 7">
    <name type="scientific">Phascolomyces articulosus</name>
    <dbReference type="NCBI Taxonomy" id="60185"/>
    <lineage>
        <taxon>Eukaryota</taxon>
        <taxon>Fungi</taxon>
        <taxon>Fungi incertae sedis</taxon>
        <taxon>Mucoromycota</taxon>
        <taxon>Mucoromycotina</taxon>
        <taxon>Mucoromycetes</taxon>
        <taxon>Mucorales</taxon>
        <taxon>Lichtheimiaceae</taxon>
        <taxon>Phascolomyces</taxon>
    </lineage>
</organism>
<dbReference type="GO" id="GO:0005634">
    <property type="term" value="C:nucleus"/>
    <property type="evidence" value="ECO:0007669"/>
    <property type="project" value="TreeGrafter"/>
</dbReference>
<dbReference type="Gene3D" id="1.20.1280.50">
    <property type="match status" value="1"/>
</dbReference>
<dbReference type="InterPro" id="IPR036047">
    <property type="entry name" value="F-box-like_dom_sf"/>
</dbReference>
<dbReference type="Pfam" id="PF00400">
    <property type="entry name" value="WD40"/>
    <property type="match status" value="7"/>
</dbReference>
<dbReference type="InterPro" id="IPR001680">
    <property type="entry name" value="WD40_rpt"/>
</dbReference>
<dbReference type="PANTHER" id="PTHR19849:SF1">
    <property type="entry name" value="F-BOX_WD REPEAT-CONTAINING PROTEIN 7"/>
    <property type="match status" value="1"/>
</dbReference>
<protein>
    <submittedName>
        <fullName evidence="6">WD40-repeat-containing domain protein</fullName>
    </submittedName>
</protein>
<dbReference type="CDD" id="cd00200">
    <property type="entry name" value="WD40"/>
    <property type="match status" value="1"/>
</dbReference>
<evidence type="ECO:0000256" key="3">
    <source>
        <dbReference type="PROSITE-ProRule" id="PRU00221"/>
    </source>
</evidence>
<dbReference type="SMART" id="SM00320">
    <property type="entry name" value="WD40"/>
    <property type="match status" value="7"/>
</dbReference>
<feature type="repeat" description="WD" evidence="3">
    <location>
        <begin position="790"/>
        <end position="831"/>
    </location>
</feature>
<dbReference type="Pfam" id="PF12937">
    <property type="entry name" value="F-box-like"/>
    <property type="match status" value="1"/>
</dbReference>
<evidence type="ECO:0000256" key="1">
    <source>
        <dbReference type="ARBA" id="ARBA00022574"/>
    </source>
</evidence>
<feature type="compositionally biased region" description="Low complexity" evidence="4">
    <location>
        <begin position="304"/>
        <end position="320"/>
    </location>
</feature>
<name>A0AAD5PFN0_9FUNG</name>
<keyword evidence="1 3" id="KW-0853">WD repeat</keyword>
<dbReference type="InterPro" id="IPR036322">
    <property type="entry name" value="WD40_repeat_dom_sf"/>
</dbReference>
<evidence type="ECO:0000256" key="2">
    <source>
        <dbReference type="ARBA" id="ARBA00022737"/>
    </source>
</evidence>
<feature type="compositionally biased region" description="Polar residues" evidence="4">
    <location>
        <begin position="255"/>
        <end position="298"/>
    </location>
</feature>
<comment type="caution">
    <text evidence="6">The sequence shown here is derived from an EMBL/GenBank/DDBJ whole genome shotgun (WGS) entry which is preliminary data.</text>
</comment>
<dbReference type="PROSITE" id="PS50082">
    <property type="entry name" value="WD_REPEATS_2"/>
    <property type="match status" value="5"/>
</dbReference>
<dbReference type="InterPro" id="IPR001810">
    <property type="entry name" value="F-box_dom"/>
</dbReference>
<feature type="compositionally biased region" description="Low complexity" evidence="4">
    <location>
        <begin position="725"/>
        <end position="737"/>
    </location>
</feature>
<dbReference type="InterPro" id="IPR019775">
    <property type="entry name" value="WD40_repeat_CS"/>
</dbReference>
<dbReference type="GO" id="GO:0043130">
    <property type="term" value="F:ubiquitin binding"/>
    <property type="evidence" value="ECO:0007669"/>
    <property type="project" value="TreeGrafter"/>
</dbReference>
<feature type="repeat" description="WD" evidence="3">
    <location>
        <begin position="832"/>
        <end position="871"/>
    </location>
</feature>
<dbReference type="PROSITE" id="PS00678">
    <property type="entry name" value="WD_REPEATS_1"/>
    <property type="match status" value="1"/>
</dbReference>
<evidence type="ECO:0000259" key="5">
    <source>
        <dbReference type="PROSITE" id="PS50181"/>
    </source>
</evidence>
<feature type="domain" description="F-box" evidence="5">
    <location>
        <begin position="444"/>
        <end position="491"/>
    </location>
</feature>
<feature type="repeat" description="WD" evidence="3">
    <location>
        <begin position="592"/>
        <end position="631"/>
    </location>
</feature>
<dbReference type="InterPro" id="IPR020472">
    <property type="entry name" value="WD40_PAC1"/>
</dbReference>
<evidence type="ECO:0000313" key="7">
    <source>
        <dbReference type="Proteomes" id="UP001209540"/>
    </source>
</evidence>
<dbReference type="AlphaFoldDB" id="A0AAD5PFN0"/>
<dbReference type="SUPFAM" id="SSF50978">
    <property type="entry name" value="WD40 repeat-like"/>
    <property type="match status" value="1"/>
</dbReference>
<dbReference type="PROSITE" id="PS50181">
    <property type="entry name" value="FBOX"/>
    <property type="match status" value="1"/>
</dbReference>
<keyword evidence="7" id="KW-1185">Reference proteome</keyword>
<dbReference type="EMBL" id="JAIXMP010000010">
    <property type="protein sequence ID" value="KAI9266931.1"/>
    <property type="molecule type" value="Genomic_DNA"/>
</dbReference>